<proteinExistence type="predicted"/>
<dbReference type="RefSeq" id="WP_347690968.1">
    <property type="nucleotide sequence ID" value="NZ_JBDPZN010000016.1"/>
</dbReference>
<keyword evidence="1" id="KW-0812">Transmembrane</keyword>
<dbReference type="Proteomes" id="UP001477278">
    <property type="component" value="Unassembled WGS sequence"/>
</dbReference>
<reference evidence="2 3" key="1">
    <citation type="submission" date="2024-05" db="EMBL/GenBank/DDBJ databases">
        <title>Genome sequencing of Marine Estuary Bacteria, Shewanella vesiculosa and S. baltica, and Pseudomonas syringae.</title>
        <authorList>
            <person name="Gurung A."/>
            <person name="Maclea K.S."/>
        </authorList>
    </citation>
    <scope>NUCLEOTIDE SEQUENCE [LARGE SCALE GENOMIC DNA]</scope>
    <source>
        <strain evidence="2 3">1A</strain>
    </source>
</reference>
<name>A0ABV0FY69_9GAMM</name>
<evidence type="ECO:0000256" key="1">
    <source>
        <dbReference type="SAM" id="Phobius"/>
    </source>
</evidence>
<dbReference type="EMBL" id="JBDPZN010000016">
    <property type="protein sequence ID" value="MEO3684547.1"/>
    <property type="molecule type" value="Genomic_DNA"/>
</dbReference>
<keyword evidence="3" id="KW-1185">Reference proteome</keyword>
<gene>
    <name evidence="2" type="ORF">ABHN84_19990</name>
</gene>
<feature type="transmembrane region" description="Helical" evidence="1">
    <location>
        <begin position="33"/>
        <end position="50"/>
    </location>
</feature>
<organism evidence="2 3">
    <name type="scientific">Shewanella vesiculosa</name>
    <dbReference type="NCBI Taxonomy" id="518738"/>
    <lineage>
        <taxon>Bacteria</taxon>
        <taxon>Pseudomonadati</taxon>
        <taxon>Pseudomonadota</taxon>
        <taxon>Gammaproteobacteria</taxon>
        <taxon>Alteromonadales</taxon>
        <taxon>Shewanellaceae</taxon>
        <taxon>Shewanella</taxon>
    </lineage>
</organism>
<sequence>MTLIKCKACGAKISNKAKTCPACGESAAKKTSFVTWGVLLIIVLIVYGGSRSESTSSTNSSEPPELSTQQQADIKTLAKERAQRSIEIELTVKAERSVSEMMKDPDSTKFKNVFFNNTKAGGDVVCGNFDSKNSLGAYSGYKRFISNGKTTFIEGQDTNIADIWTKICLKEKQQPQTTL</sequence>
<evidence type="ECO:0000313" key="3">
    <source>
        <dbReference type="Proteomes" id="UP001477278"/>
    </source>
</evidence>
<protein>
    <submittedName>
        <fullName evidence="2">Zinc ribbon domain-containing protein</fullName>
    </submittedName>
</protein>
<accession>A0ABV0FY69</accession>
<keyword evidence="1" id="KW-0472">Membrane</keyword>
<comment type="caution">
    <text evidence="2">The sequence shown here is derived from an EMBL/GenBank/DDBJ whole genome shotgun (WGS) entry which is preliminary data.</text>
</comment>
<keyword evidence="1" id="KW-1133">Transmembrane helix</keyword>
<evidence type="ECO:0000313" key="2">
    <source>
        <dbReference type="EMBL" id="MEO3684547.1"/>
    </source>
</evidence>